<gene>
    <name evidence="1" type="ORF">GCK32_004473</name>
</gene>
<evidence type="ECO:0000313" key="1">
    <source>
        <dbReference type="EMBL" id="KAK5975290.1"/>
    </source>
</evidence>
<name>A0AAN8FDZ3_TRICO</name>
<protein>
    <submittedName>
        <fullName evidence="1">Uncharacterized protein</fullName>
    </submittedName>
</protein>
<dbReference type="Proteomes" id="UP001331761">
    <property type="component" value="Unassembled WGS sequence"/>
</dbReference>
<keyword evidence="2" id="KW-1185">Reference proteome</keyword>
<dbReference type="AlphaFoldDB" id="A0AAN8FDZ3"/>
<feature type="non-terminal residue" evidence="1">
    <location>
        <position position="49"/>
    </location>
</feature>
<sequence>MAALATDWIVTEKKLKNTGKMLKLKLTDLSQMPVYDPSQELIFPPELRV</sequence>
<evidence type="ECO:0000313" key="2">
    <source>
        <dbReference type="Proteomes" id="UP001331761"/>
    </source>
</evidence>
<comment type="caution">
    <text evidence="1">The sequence shown here is derived from an EMBL/GenBank/DDBJ whole genome shotgun (WGS) entry which is preliminary data.</text>
</comment>
<reference evidence="1 2" key="1">
    <citation type="submission" date="2019-10" db="EMBL/GenBank/DDBJ databases">
        <title>Assembly and Annotation for the nematode Trichostrongylus colubriformis.</title>
        <authorList>
            <person name="Martin J."/>
        </authorList>
    </citation>
    <scope>NUCLEOTIDE SEQUENCE [LARGE SCALE GENOMIC DNA]</scope>
    <source>
        <strain evidence="1">G859</strain>
        <tissue evidence="1">Whole worm</tissue>
    </source>
</reference>
<organism evidence="1 2">
    <name type="scientific">Trichostrongylus colubriformis</name>
    <name type="common">Black scour worm</name>
    <dbReference type="NCBI Taxonomy" id="6319"/>
    <lineage>
        <taxon>Eukaryota</taxon>
        <taxon>Metazoa</taxon>
        <taxon>Ecdysozoa</taxon>
        <taxon>Nematoda</taxon>
        <taxon>Chromadorea</taxon>
        <taxon>Rhabditida</taxon>
        <taxon>Rhabditina</taxon>
        <taxon>Rhabditomorpha</taxon>
        <taxon>Strongyloidea</taxon>
        <taxon>Trichostrongylidae</taxon>
        <taxon>Trichostrongylus</taxon>
    </lineage>
</organism>
<proteinExistence type="predicted"/>
<accession>A0AAN8FDZ3</accession>
<dbReference type="EMBL" id="WIXE01013213">
    <property type="protein sequence ID" value="KAK5975290.1"/>
    <property type="molecule type" value="Genomic_DNA"/>
</dbReference>